<dbReference type="Gene3D" id="3.40.50.1240">
    <property type="entry name" value="Phosphoglycerate mutase-like"/>
    <property type="match status" value="1"/>
</dbReference>
<dbReference type="EMBL" id="JH971394">
    <property type="protein sequence ID" value="EKM77799.1"/>
    <property type="molecule type" value="Genomic_DNA"/>
</dbReference>
<evidence type="ECO:0000313" key="3">
    <source>
        <dbReference type="Proteomes" id="UP000008493"/>
    </source>
</evidence>
<dbReference type="PANTHER" id="PTHR20963">
    <property type="entry name" value="MULTIPLE INOSITOL POLYPHOSPHATE PHOSPHATASE-RELATED"/>
    <property type="match status" value="1"/>
</dbReference>
<dbReference type="AlphaFoldDB" id="K5VTK3"/>
<dbReference type="PANTHER" id="PTHR20963:SF24">
    <property type="entry name" value="3-PHYTASE B"/>
    <property type="match status" value="1"/>
</dbReference>
<keyword evidence="3" id="KW-1185">Reference proteome</keyword>
<dbReference type="RefSeq" id="XP_007331641.1">
    <property type="nucleotide sequence ID" value="XM_007331579.1"/>
</dbReference>
<sequence>MCTFLRFNIHMVKYEEDKNDGGLVSKATSYRKFRPELLFTGIVILILVAFSCKVTIQERQKSFLDSAKLTFIPADIQHLWGILSPYHVQNTYEDPPPECSVNQVNILHRHGARLPELADQKAMMASVKKYQKAKGYCAEELQFLNGFSYDLGSESLVQLGAEQSWSSGVDAYSRYSNLVDKNHLPFIRVSLSDRVVMSARNWSAGFHECSRQYRPKISVYIDEGPHSNNTLFNSNCPNAHAGDKQVDQWVDIYANPIAHRLNSAAIDLPENLTAKDVFYLMMMCPFESVYHREYSPFCGMFNITEFKGFEYAIDLEQYYTTGYISSYLSPTGLPITGSLFRYGQDQGLGRVQGVGYVNELLARLTNRTVKDGTQTNHTLDDNKHTFPLDKKMYVDFSHDHLMTAVYSAIGLFNTSRLDPTEINQGRSWRSSEIMPFSTRMSVERLDCSARTPGRFYNSWSENVNMKERNGDYVRILVNDVVQRLEFCGGDKEGLCELAKFVDSQGYARSNGNGDFDRCGYEPSGDISLSALSASLSSNIPNLGL</sequence>
<protein>
    <recommendedName>
        <fullName evidence="4">3-phytase</fullName>
    </recommendedName>
</protein>
<name>K5VTK3_AGABU</name>
<evidence type="ECO:0008006" key="4">
    <source>
        <dbReference type="Google" id="ProtNLM"/>
    </source>
</evidence>
<dbReference type="OrthoDB" id="6509975at2759"/>
<dbReference type="InterPro" id="IPR000560">
    <property type="entry name" value="His_Pase_clade-2"/>
</dbReference>
<accession>K5VTK3</accession>
<organism evidence="2 3">
    <name type="scientific">Agaricus bisporus var. burnettii (strain JB137-S8 / ATCC MYA-4627 / FGSC 10392)</name>
    <name type="common">White button mushroom</name>
    <dbReference type="NCBI Taxonomy" id="597362"/>
    <lineage>
        <taxon>Eukaryota</taxon>
        <taxon>Fungi</taxon>
        <taxon>Dikarya</taxon>
        <taxon>Basidiomycota</taxon>
        <taxon>Agaricomycotina</taxon>
        <taxon>Agaricomycetes</taxon>
        <taxon>Agaricomycetidae</taxon>
        <taxon>Agaricales</taxon>
        <taxon>Agaricineae</taxon>
        <taxon>Agaricaceae</taxon>
        <taxon>Agaricus</taxon>
    </lineage>
</organism>
<reference evidence="3" key="1">
    <citation type="journal article" date="2012" name="Proc. Natl. Acad. Sci. U.S.A.">
        <title>Genome sequence of the button mushroom Agaricus bisporus reveals mechanisms governing adaptation to a humic-rich ecological niche.</title>
        <authorList>
            <person name="Morin E."/>
            <person name="Kohler A."/>
            <person name="Baker A.R."/>
            <person name="Foulongne-Oriol M."/>
            <person name="Lombard V."/>
            <person name="Nagy L.G."/>
            <person name="Ohm R.A."/>
            <person name="Patyshakuliyeva A."/>
            <person name="Brun A."/>
            <person name="Aerts A.L."/>
            <person name="Bailey A.M."/>
            <person name="Billette C."/>
            <person name="Coutinho P.M."/>
            <person name="Deakin G."/>
            <person name="Doddapaneni H."/>
            <person name="Floudas D."/>
            <person name="Grimwood J."/>
            <person name="Hilden K."/>
            <person name="Kuees U."/>
            <person name="LaButti K.M."/>
            <person name="Lapidus A."/>
            <person name="Lindquist E.A."/>
            <person name="Lucas S.M."/>
            <person name="Murat C."/>
            <person name="Riley R.W."/>
            <person name="Salamov A.A."/>
            <person name="Schmutz J."/>
            <person name="Subramanian V."/>
            <person name="Woesten H.A.B."/>
            <person name="Xu J."/>
            <person name="Eastwood D.C."/>
            <person name="Foster G.D."/>
            <person name="Sonnenberg A.S."/>
            <person name="Cullen D."/>
            <person name="de Vries R.P."/>
            <person name="Lundell T."/>
            <person name="Hibbett D.S."/>
            <person name="Henrissat B."/>
            <person name="Burton K.S."/>
            <person name="Kerrigan R.W."/>
            <person name="Challen M.P."/>
            <person name="Grigoriev I.V."/>
            <person name="Martin F."/>
        </authorList>
    </citation>
    <scope>NUCLEOTIDE SEQUENCE [LARGE SCALE GENOMIC DNA]</scope>
    <source>
        <strain evidence="3">JB137-S8 / ATCC MYA-4627 / FGSC 10392</strain>
    </source>
</reference>
<dbReference type="HOGENOM" id="CLU_020880_0_1_1"/>
<dbReference type="eggNOG" id="KOG1382">
    <property type="taxonomic scope" value="Eukaryota"/>
</dbReference>
<gene>
    <name evidence="2" type="ORF">AGABI1DRAFT_130071</name>
</gene>
<dbReference type="SUPFAM" id="SSF53254">
    <property type="entry name" value="Phosphoglycerate mutase-like"/>
    <property type="match status" value="1"/>
</dbReference>
<dbReference type="Pfam" id="PF00328">
    <property type="entry name" value="His_Phos_2"/>
    <property type="match status" value="1"/>
</dbReference>
<proteinExistence type="predicted"/>
<dbReference type="KEGG" id="abp:AGABI1DRAFT130071"/>
<dbReference type="GO" id="GO:0003993">
    <property type="term" value="F:acid phosphatase activity"/>
    <property type="evidence" value="ECO:0007669"/>
    <property type="project" value="TreeGrafter"/>
</dbReference>
<dbReference type="Proteomes" id="UP000008493">
    <property type="component" value="Unassembled WGS sequence"/>
</dbReference>
<dbReference type="GeneID" id="18827139"/>
<dbReference type="OMA" id="CPFNTVN"/>
<dbReference type="InterPro" id="IPR033379">
    <property type="entry name" value="Acid_Pase_AS"/>
</dbReference>
<dbReference type="PROSITE" id="PS00616">
    <property type="entry name" value="HIS_ACID_PHOSPHAT_1"/>
    <property type="match status" value="1"/>
</dbReference>
<evidence type="ECO:0000256" key="1">
    <source>
        <dbReference type="ARBA" id="ARBA00022801"/>
    </source>
</evidence>
<dbReference type="CDD" id="cd07061">
    <property type="entry name" value="HP_HAP_like"/>
    <property type="match status" value="1"/>
</dbReference>
<dbReference type="InterPro" id="IPR029033">
    <property type="entry name" value="His_PPase_superfam"/>
</dbReference>
<keyword evidence="1" id="KW-0378">Hydrolase</keyword>
<dbReference type="InParanoid" id="K5VTK3"/>
<dbReference type="FunCoup" id="K5VTK3">
    <property type="interactions" value="194"/>
</dbReference>
<evidence type="ECO:0000313" key="2">
    <source>
        <dbReference type="EMBL" id="EKM77799.1"/>
    </source>
</evidence>